<dbReference type="EMBL" id="GBRH01276462">
    <property type="protein sequence ID" value="JAD21433.1"/>
    <property type="molecule type" value="Transcribed_RNA"/>
</dbReference>
<accession>A0A0A8Y899</accession>
<dbReference type="AlphaFoldDB" id="A0A0A8Y899"/>
<protein>
    <submittedName>
        <fullName evidence="1">Uncharacterized protein</fullName>
    </submittedName>
</protein>
<proteinExistence type="predicted"/>
<name>A0A0A8Y899_ARUDO</name>
<reference evidence="1" key="2">
    <citation type="journal article" date="2015" name="Data Brief">
        <title>Shoot transcriptome of the giant reed, Arundo donax.</title>
        <authorList>
            <person name="Barrero R.A."/>
            <person name="Guerrero F.D."/>
            <person name="Moolhuijzen P."/>
            <person name="Goolsby J.A."/>
            <person name="Tidwell J."/>
            <person name="Bellgard S.E."/>
            <person name="Bellgard M.I."/>
        </authorList>
    </citation>
    <scope>NUCLEOTIDE SEQUENCE</scope>
    <source>
        <tissue evidence="1">Shoot tissue taken approximately 20 cm above the soil surface</tissue>
    </source>
</reference>
<sequence>MDKATKQVYYSRSIVL</sequence>
<evidence type="ECO:0000313" key="1">
    <source>
        <dbReference type="EMBL" id="JAD21433.1"/>
    </source>
</evidence>
<reference evidence="1" key="1">
    <citation type="submission" date="2014-09" db="EMBL/GenBank/DDBJ databases">
        <authorList>
            <person name="Magalhaes I.L.F."/>
            <person name="Oliveira U."/>
            <person name="Santos F.R."/>
            <person name="Vidigal T.H.D.A."/>
            <person name="Brescovit A.D."/>
            <person name="Santos A.J."/>
        </authorList>
    </citation>
    <scope>NUCLEOTIDE SEQUENCE</scope>
    <source>
        <tissue evidence="1">Shoot tissue taken approximately 20 cm above the soil surface</tissue>
    </source>
</reference>
<organism evidence="1">
    <name type="scientific">Arundo donax</name>
    <name type="common">Giant reed</name>
    <name type="synonym">Donax arundinaceus</name>
    <dbReference type="NCBI Taxonomy" id="35708"/>
    <lineage>
        <taxon>Eukaryota</taxon>
        <taxon>Viridiplantae</taxon>
        <taxon>Streptophyta</taxon>
        <taxon>Embryophyta</taxon>
        <taxon>Tracheophyta</taxon>
        <taxon>Spermatophyta</taxon>
        <taxon>Magnoliopsida</taxon>
        <taxon>Liliopsida</taxon>
        <taxon>Poales</taxon>
        <taxon>Poaceae</taxon>
        <taxon>PACMAD clade</taxon>
        <taxon>Arundinoideae</taxon>
        <taxon>Arundineae</taxon>
        <taxon>Arundo</taxon>
    </lineage>
</organism>